<evidence type="ECO:0000256" key="4">
    <source>
        <dbReference type="ARBA" id="ARBA00023002"/>
    </source>
</evidence>
<dbReference type="SMART" id="SM01003">
    <property type="entry name" value="AlaDh_PNT_N"/>
    <property type="match status" value="1"/>
</dbReference>
<dbReference type="Pfam" id="PF05222">
    <property type="entry name" value="AlaDh_PNT_N"/>
    <property type="match status" value="1"/>
</dbReference>
<organism evidence="15 16">
    <name type="scientific">Actinomyces bowdenii</name>
    <dbReference type="NCBI Taxonomy" id="131109"/>
    <lineage>
        <taxon>Bacteria</taxon>
        <taxon>Bacillati</taxon>
        <taxon>Actinomycetota</taxon>
        <taxon>Actinomycetes</taxon>
        <taxon>Actinomycetales</taxon>
        <taxon>Actinomycetaceae</taxon>
        <taxon>Actinomyces</taxon>
    </lineage>
</organism>
<dbReference type="SMART" id="SM01002">
    <property type="entry name" value="AlaDh_PNT_C"/>
    <property type="match status" value="1"/>
</dbReference>
<evidence type="ECO:0000259" key="13">
    <source>
        <dbReference type="SMART" id="SM01002"/>
    </source>
</evidence>
<feature type="active site" description="Proton donor/acceptor" evidence="9">
    <location>
        <position position="96"/>
    </location>
</feature>
<dbReference type="RefSeq" id="WP_179900639.1">
    <property type="nucleotide sequence ID" value="NZ_JACBXV010000091.1"/>
</dbReference>
<keyword evidence="5 8" id="KW-0520">NAD</keyword>
<feature type="binding site" evidence="11">
    <location>
        <position position="220"/>
    </location>
    <ligand>
        <name>NAD(+)</name>
        <dbReference type="ChEBI" id="CHEBI:57540"/>
    </ligand>
</feature>
<comment type="pathway">
    <text evidence="1 8">Amino-acid degradation; L-alanine degradation via dehydrogenase pathway; NH(3) and pyruvate from L-alanine: step 1/1.</text>
</comment>
<dbReference type="InterPro" id="IPR007886">
    <property type="entry name" value="AlaDH/PNT_N"/>
</dbReference>
<evidence type="ECO:0000256" key="3">
    <source>
        <dbReference type="ARBA" id="ARBA00012897"/>
    </source>
</evidence>
<evidence type="ECO:0000256" key="12">
    <source>
        <dbReference type="PIRSR" id="PIRSR000183-4"/>
    </source>
</evidence>
<dbReference type="PROSITE" id="PS00836">
    <property type="entry name" value="ALADH_PNT_1"/>
    <property type="match status" value="1"/>
</dbReference>
<dbReference type="GO" id="GO:0005886">
    <property type="term" value="C:plasma membrane"/>
    <property type="evidence" value="ECO:0007669"/>
    <property type="project" value="TreeGrafter"/>
</dbReference>
<feature type="binding site" evidence="11">
    <location>
        <begin position="267"/>
        <end position="270"/>
    </location>
    <ligand>
        <name>NAD(+)</name>
        <dbReference type="ChEBI" id="CHEBI:57540"/>
    </ligand>
</feature>
<dbReference type="NCBIfam" id="TIGR00518">
    <property type="entry name" value="alaDH"/>
    <property type="match status" value="1"/>
</dbReference>
<dbReference type="FunFam" id="3.40.50.720:FF:000049">
    <property type="entry name" value="Alanine dehydrogenase"/>
    <property type="match status" value="1"/>
</dbReference>
<dbReference type="UniPathway" id="UPA00527">
    <property type="reaction ID" value="UER00585"/>
</dbReference>
<dbReference type="GO" id="GO:0000286">
    <property type="term" value="F:alanine dehydrogenase activity"/>
    <property type="evidence" value="ECO:0007669"/>
    <property type="project" value="UniProtKB-UniRule"/>
</dbReference>
<comment type="catalytic activity">
    <reaction evidence="8">
        <text>L-alanine + NAD(+) + H2O = pyruvate + NH4(+) + NADH + H(+)</text>
        <dbReference type="Rhea" id="RHEA:18405"/>
        <dbReference type="ChEBI" id="CHEBI:15361"/>
        <dbReference type="ChEBI" id="CHEBI:15377"/>
        <dbReference type="ChEBI" id="CHEBI:15378"/>
        <dbReference type="ChEBI" id="CHEBI:28938"/>
        <dbReference type="ChEBI" id="CHEBI:57540"/>
        <dbReference type="ChEBI" id="CHEBI:57945"/>
        <dbReference type="ChEBI" id="CHEBI:57972"/>
        <dbReference type="EC" id="1.4.1.1"/>
    </reaction>
</comment>
<dbReference type="Proteomes" id="UP000572528">
    <property type="component" value="Unassembled WGS sequence"/>
</dbReference>
<keyword evidence="12" id="KW-0479">Metal-binding</keyword>
<dbReference type="PIRSF" id="PIRSF000183">
    <property type="entry name" value="Alanine_dh"/>
    <property type="match status" value="1"/>
</dbReference>
<dbReference type="GO" id="GO:0046872">
    <property type="term" value="F:metal ion binding"/>
    <property type="evidence" value="ECO:0007669"/>
    <property type="project" value="UniProtKB-KW"/>
</dbReference>
<comment type="function">
    <text evidence="8">Catalyzes the reversible reductive amination of pyruvate to L-alanine.</text>
</comment>
<feature type="binding site" evidence="11">
    <location>
        <position position="134"/>
    </location>
    <ligand>
        <name>NAD(+)</name>
        <dbReference type="ChEBI" id="CHEBI:57540"/>
    </ligand>
</feature>
<feature type="domain" description="Alanine dehydrogenase/pyridine nucleotide transhydrogenase N-terminal" evidence="14">
    <location>
        <begin position="4"/>
        <end position="137"/>
    </location>
</feature>
<feature type="binding site" evidence="11">
    <location>
        <begin position="298"/>
        <end position="301"/>
    </location>
    <ligand>
        <name>NAD(+)</name>
        <dbReference type="ChEBI" id="CHEBI:57540"/>
    </ligand>
</feature>
<dbReference type="EMBL" id="JACBXV010000091">
    <property type="protein sequence ID" value="NYS69356.1"/>
    <property type="molecule type" value="Genomic_DNA"/>
</dbReference>
<comment type="caution">
    <text evidence="15">The sequence shown here is derived from an EMBL/GenBank/DDBJ whole genome shotgun (WGS) entry which is preliminary data.</text>
</comment>
<evidence type="ECO:0000256" key="11">
    <source>
        <dbReference type="PIRSR" id="PIRSR000183-3"/>
    </source>
</evidence>
<dbReference type="SUPFAM" id="SSF52283">
    <property type="entry name" value="Formate/glycerate dehydrogenase catalytic domain-like"/>
    <property type="match status" value="1"/>
</dbReference>
<keyword evidence="12" id="KW-0460">Magnesium</keyword>
<dbReference type="PANTHER" id="PTHR42795">
    <property type="entry name" value="ALANINE DEHYDROGENASE"/>
    <property type="match status" value="1"/>
</dbReference>
<feature type="binding site" evidence="11">
    <location>
        <position position="198"/>
    </location>
    <ligand>
        <name>NAD(+)</name>
        <dbReference type="ChEBI" id="CHEBI:57540"/>
    </ligand>
</feature>
<comment type="subunit">
    <text evidence="6">Homohexamer. Trimer of dimers.</text>
</comment>
<evidence type="ECO:0000259" key="14">
    <source>
        <dbReference type="SMART" id="SM01003"/>
    </source>
</evidence>
<feature type="binding site" evidence="11">
    <location>
        <position position="203"/>
    </location>
    <ligand>
        <name>NAD(+)</name>
        <dbReference type="ChEBI" id="CHEBI:57540"/>
    </ligand>
</feature>
<evidence type="ECO:0000313" key="16">
    <source>
        <dbReference type="Proteomes" id="UP000572528"/>
    </source>
</evidence>
<evidence type="ECO:0000313" key="15">
    <source>
        <dbReference type="EMBL" id="NYS69356.1"/>
    </source>
</evidence>
<keyword evidence="4 8" id="KW-0560">Oxidoreductase</keyword>
<dbReference type="InterPro" id="IPR008143">
    <property type="entry name" value="Ala_DH/PNT_CS2"/>
</dbReference>
<comment type="cofactor">
    <cofactor evidence="12">
        <name>Mg(2+)</name>
        <dbReference type="ChEBI" id="CHEBI:18420"/>
    </cofactor>
    <text evidence="12">Binds 1 Mg(2+) ion per subunit.</text>
</comment>
<comment type="similarity">
    <text evidence="2 8">Belongs to the AlaDH/PNT family.</text>
</comment>
<dbReference type="CDD" id="cd05305">
    <property type="entry name" value="L-AlaDH"/>
    <property type="match status" value="1"/>
</dbReference>
<name>A0A853ENM1_9ACTO</name>
<protein>
    <recommendedName>
        <fullName evidence="7 8">Alanine dehydrogenase</fullName>
        <ecNumber evidence="3 8">1.4.1.1</ecNumber>
    </recommendedName>
</protein>
<proteinExistence type="inferred from homology"/>
<feature type="active site" description="Proton donor/acceptor" evidence="9">
    <location>
        <position position="270"/>
    </location>
</feature>
<evidence type="ECO:0000256" key="2">
    <source>
        <dbReference type="ARBA" id="ARBA00005689"/>
    </source>
</evidence>
<reference evidence="15 16" key="1">
    <citation type="submission" date="2020-07" db="EMBL/GenBank/DDBJ databases">
        <title>MOT database genomes.</title>
        <authorList>
            <person name="Joseph S."/>
            <person name="Aduse-Opoku J."/>
            <person name="Hashim A."/>
            <person name="Wade W."/>
            <person name="Curtis M."/>
        </authorList>
    </citation>
    <scope>NUCLEOTIDE SEQUENCE [LARGE SCALE GENOMIC DNA]</scope>
    <source>
        <strain evidence="15 16">WMus004</strain>
    </source>
</reference>
<sequence length="374" mass="39361">MRIGVPTEIKDNEFRVALTPAGVDALVRRGHEVSIQAGAGLGSGISDEVYRRAGAVLVDDAHALWEGSELILKVKEPIASEYGLLRPGLTLFTFLHLAADRPLAEELLARGVTSIAYETVQDDEGGLPLLAPMSEVAGRLAAQVGADCLMRPRGGSGVLLGGAPGVRRGRVVVLGGGVAGLRAAQVAVGMGADVTVFDIDPSRMRYIEEVSGGAIRTRYSTPLDVAEETAGADLVIGAVLVPGARAPRLVTHEMVQAMRPGSALVDIAIDQGGCFEDSRPTTHTDPTYEVEGTTFYCVANMPGAVPHTSTYALTNATLPYALELADSGWRRACTRRRDLARGLSTHEGALYTPGVGEELGIETADVVELLERQG</sequence>
<accession>A0A853ENM1</accession>
<feature type="binding site" evidence="12">
    <location>
        <position position="323"/>
    </location>
    <ligand>
        <name>Mg(2+)</name>
        <dbReference type="ChEBI" id="CHEBI:18420"/>
    </ligand>
</feature>
<dbReference type="InterPro" id="IPR008141">
    <property type="entry name" value="Ala_DH"/>
</dbReference>
<feature type="binding site" evidence="11">
    <location>
        <begin position="239"/>
        <end position="240"/>
    </location>
    <ligand>
        <name>NAD(+)</name>
        <dbReference type="ChEBI" id="CHEBI:57540"/>
    </ligand>
</feature>
<evidence type="ECO:0000256" key="1">
    <source>
        <dbReference type="ARBA" id="ARBA00005206"/>
    </source>
</evidence>
<evidence type="ECO:0000256" key="7">
    <source>
        <dbReference type="ARBA" id="ARBA00072341"/>
    </source>
</evidence>
<evidence type="ECO:0000256" key="6">
    <source>
        <dbReference type="ARBA" id="ARBA00065528"/>
    </source>
</evidence>
<evidence type="ECO:0000256" key="9">
    <source>
        <dbReference type="PIRSR" id="PIRSR000183-1"/>
    </source>
</evidence>
<dbReference type="InterPro" id="IPR007698">
    <property type="entry name" value="AlaDH/PNT_NAD(H)-bd"/>
</dbReference>
<dbReference type="AlphaFoldDB" id="A0A853ENM1"/>
<feature type="binding site" evidence="11">
    <location>
        <position position="279"/>
    </location>
    <ligand>
        <name>NAD(+)</name>
        <dbReference type="ChEBI" id="CHEBI:57540"/>
    </ligand>
</feature>
<dbReference type="InterPro" id="IPR008142">
    <property type="entry name" value="AlaDH/PNT_CS1"/>
</dbReference>
<dbReference type="PROSITE" id="PS00837">
    <property type="entry name" value="ALADH_PNT_2"/>
    <property type="match status" value="1"/>
</dbReference>
<dbReference type="Gene3D" id="3.40.50.720">
    <property type="entry name" value="NAD(P)-binding Rossmann-like Domain"/>
    <property type="match status" value="2"/>
</dbReference>
<feature type="domain" description="Alanine dehydrogenase/pyridine nucleotide transhydrogenase NAD(H)-binding" evidence="13">
    <location>
        <begin position="149"/>
        <end position="297"/>
    </location>
</feature>
<evidence type="ECO:0000256" key="10">
    <source>
        <dbReference type="PIRSR" id="PIRSR000183-2"/>
    </source>
</evidence>
<evidence type="ECO:0000256" key="5">
    <source>
        <dbReference type="ARBA" id="ARBA00023027"/>
    </source>
</evidence>
<dbReference type="GO" id="GO:0042853">
    <property type="term" value="P:L-alanine catabolic process"/>
    <property type="evidence" value="ECO:0007669"/>
    <property type="project" value="UniProtKB-UniPathway"/>
</dbReference>
<dbReference type="GO" id="GO:0000166">
    <property type="term" value="F:nucleotide binding"/>
    <property type="evidence" value="ECO:0007669"/>
    <property type="project" value="UniProtKB-KW"/>
</dbReference>
<dbReference type="EC" id="1.4.1.1" evidence="3 8"/>
<feature type="binding site" evidence="10">
    <location>
        <position position="75"/>
    </location>
    <ligand>
        <name>substrate</name>
    </ligand>
</feature>
<dbReference type="SUPFAM" id="SSF51735">
    <property type="entry name" value="NAD(P)-binding Rossmann-fold domains"/>
    <property type="match status" value="1"/>
</dbReference>
<feature type="binding site" evidence="10">
    <location>
        <position position="15"/>
    </location>
    <ligand>
        <name>substrate</name>
    </ligand>
</feature>
<gene>
    <name evidence="15" type="primary">ald</name>
    <name evidence="15" type="ORF">HZZ05_07465</name>
</gene>
<dbReference type="Pfam" id="PF01262">
    <property type="entry name" value="AlaDh_PNT_C"/>
    <property type="match status" value="1"/>
</dbReference>
<dbReference type="PANTHER" id="PTHR42795:SF1">
    <property type="entry name" value="ALANINE DEHYDROGENASE"/>
    <property type="match status" value="1"/>
</dbReference>
<keyword evidence="11" id="KW-0547">Nucleotide-binding</keyword>
<dbReference type="InterPro" id="IPR036291">
    <property type="entry name" value="NAD(P)-bd_dom_sf"/>
</dbReference>
<evidence type="ECO:0000256" key="8">
    <source>
        <dbReference type="PIRNR" id="PIRNR000183"/>
    </source>
</evidence>